<keyword evidence="2" id="KW-0378">Hydrolase</keyword>
<dbReference type="Pfam" id="PF00884">
    <property type="entry name" value="Sulfatase"/>
    <property type="match status" value="1"/>
</dbReference>
<dbReference type="CDD" id="cd16145">
    <property type="entry name" value="ARS_like"/>
    <property type="match status" value="1"/>
</dbReference>
<dbReference type="InParanoid" id="A0A1M6LSB6"/>
<evidence type="ECO:0000313" key="6">
    <source>
        <dbReference type="EMBL" id="SHJ74069.1"/>
    </source>
</evidence>
<feature type="compositionally biased region" description="Basic and acidic residues" evidence="3">
    <location>
        <begin position="423"/>
        <end position="432"/>
    </location>
</feature>
<dbReference type="EMBL" id="FQYR01000004">
    <property type="protein sequence ID" value="SHJ74069.1"/>
    <property type="molecule type" value="Genomic_DNA"/>
</dbReference>
<dbReference type="InterPro" id="IPR000917">
    <property type="entry name" value="Sulfatase_N"/>
</dbReference>
<dbReference type="SUPFAM" id="SSF53649">
    <property type="entry name" value="Alkaline phosphatase-like"/>
    <property type="match status" value="1"/>
</dbReference>
<organism evidence="6 7">
    <name type="scientific">Rubritalea squalenifaciens DSM 18772</name>
    <dbReference type="NCBI Taxonomy" id="1123071"/>
    <lineage>
        <taxon>Bacteria</taxon>
        <taxon>Pseudomonadati</taxon>
        <taxon>Verrucomicrobiota</taxon>
        <taxon>Verrucomicrobiia</taxon>
        <taxon>Verrucomicrobiales</taxon>
        <taxon>Rubritaleaceae</taxon>
        <taxon>Rubritalea</taxon>
    </lineage>
</organism>
<proteinExistence type="inferred from homology"/>
<comment type="similarity">
    <text evidence="1">Belongs to the sulfatase family.</text>
</comment>
<keyword evidence="4" id="KW-0732">Signal</keyword>
<feature type="signal peptide" evidence="4">
    <location>
        <begin position="1"/>
        <end position="18"/>
    </location>
</feature>
<dbReference type="STRING" id="1123071.SAMN02745181_2488"/>
<accession>A0A1M6LSB6</accession>
<dbReference type="Proteomes" id="UP000184510">
    <property type="component" value="Unassembled WGS sequence"/>
</dbReference>
<evidence type="ECO:0000256" key="4">
    <source>
        <dbReference type="SAM" id="SignalP"/>
    </source>
</evidence>
<feature type="region of interest" description="Disordered" evidence="3">
    <location>
        <begin position="423"/>
        <end position="453"/>
    </location>
</feature>
<dbReference type="AlphaFoldDB" id="A0A1M6LSB6"/>
<gene>
    <name evidence="6" type="ORF">SAMN02745181_2488</name>
</gene>
<name>A0A1M6LSB6_9BACT</name>
<feature type="domain" description="Sulfatase N-terminal" evidence="5">
    <location>
        <begin position="27"/>
        <end position="343"/>
    </location>
</feature>
<dbReference type="Gene3D" id="3.40.720.10">
    <property type="entry name" value="Alkaline Phosphatase, subunit A"/>
    <property type="match status" value="1"/>
</dbReference>
<dbReference type="GO" id="GO:0016787">
    <property type="term" value="F:hydrolase activity"/>
    <property type="evidence" value="ECO:0007669"/>
    <property type="project" value="UniProtKB-KW"/>
</dbReference>
<dbReference type="InterPro" id="IPR052701">
    <property type="entry name" value="GAG_Ulvan_Degrading_Sulfatases"/>
</dbReference>
<evidence type="ECO:0000256" key="1">
    <source>
        <dbReference type="ARBA" id="ARBA00008779"/>
    </source>
</evidence>
<evidence type="ECO:0000256" key="2">
    <source>
        <dbReference type="ARBA" id="ARBA00022801"/>
    </source>
</evidence>
<sequence>MKKLFSTFVSCFILCASAASGFAAEKPNIIFIMVDDAGIGDFENYGGKHLSTPIMKKMAAEGMQFNNAYSGNAVCAPTRCTLMTGKHPGHVIRRANQSNKGLLPLAARTPTVASMLKKAGYATGGFGKWGLGNPGTTGVPEKHGFDLWYGYYDQKHAHDYYPEYLVKNSERIELPGNKKGAKGQYTHYLIEAETLKFIEDNKDRPFFCYAAWTPPHGQYVIPQDDPNLQLYKDKPWNQTVKNYAGMVSLLDQGVGRVLDKLKELGIDDNTLVIYTSDNGANGPFIKALNSNGGLKGGKRSLYEGGIRAPFVARWPGKIKPGTQSDLLVGHLDLMATAADMLDIKAPAKDGASFLPTLLGKEQSGHEFLYFELYEGKFQQCLRMGKWKAYRRGLKDPAELYDLSTDPAETKNIAEQHPEVVKQMEQILTREHTPSPNYTTPDHASSGKKQKRKK</sequence>
<dbReference type="InterPro" id="IPR024607">
    <property type="entry name" value="Sulfatase_CS"/>
</dbReference>
<evidence type="ECO:0000313" key="7">
    <source>
        <dbReference type="Proteomes" id="UP000184510"/>
    </source>
</evidence>
<evidence type="ECO:0000259" key="5">
    <source>
        <dbReference type="Pfam" id="PF00884"/>
    </source>
</evidence>
<feature type="chain" id="PRO_5013268851" evidence="4">
    <location>
        <begin position="19"/>
        <end position="453"/>
    </location>
</feature>
<keyword evidence="7" id="KW-1185">Reference proteome</keyword>
<evidence type="ECO:0000256" key="3">
    <source>
        <dbReference type="SAM" id="MobiDB-lite"/>
    </source>
</evidence>
<dbReference type="PANTHER" id="PTHR43751:SF3">
    <property type="entry name" value="SULFATASE N-TERMINAL DOMAIN-CONTAINING PROTEIN"/>
    <property type="match status" value="1"/>
</dbReference>
<reference evidence="6 7" key="1">
    <citation type="submission" date="2016-11" db="EMBL/GenBank/DDBJ databases">
        <authorList>
            <person name="Jaros S."/>
            <person name="Januszkiewicz K."/>
            <person name="Wedrychowicz H."/>
        </authorList>
    </citation>
    <scope>NUCLEOTIDE SEQUENCE [LARGE SCALE GENOMIC DNA]</scope>
    <source>
        <strain evidence="6 7">DSM 18772</strain>
    </source>
</reference>
<dbReference type="InterPro" id="IPR017850">
    <property type="entry name" value="Alkaline_phosphatase_core_sf"/>
</dbReference>
<feature type="compositionally biased region" description="Polar residues" evidence="3">
    <location>
        <begin position="433"/>
        <end position="442"/>
    </location>
</feature>
<dbReference type="PROSITE" id="PS00523">
    <property type="entry name" value="SULFATASE_1"/>
    <property type="match status" value="1"/>
</dbReference>
<dbReference type="PANTHER" id="PTHR43751">
    <property type="entry name" value="SULFATASE"/>
    <property type="match status" value="1"/>
</dbReference>
<dbReference type="Gene3D" id="3.30.1120.10">
    <property type="match status" value="1"/>
</dbReference>
<dbReference type="RefSeq" id="WP_143184073.1">
    <property type="nucleotide sequence ID" value="NZ_FQYR01000004.1"/>
</dbReference>
<protein>
    <submittedName>
        <fullName evidence="6">Arylsulfatase A</fullName>
    </submittedName>
</protein>
<dbReference type="OrthoDB" id="9762324at2"/>